<gene>
    <name evidence="1" type="ORF">QX249_08750</name>
</gene>
<dbReference type="AlphaFoldDB" id="A0AAW8PYU9"/>
<evidence type="ECO:0000313" key="2">
    <source>
        <dbReference type="Proteomes" id="UP001253193"/>
    </source>
</evidence>
<name>A0AAW8PYU9_VIBPH</name>
<proteinExistence type="predicted"/>
<protein>
    <recommendedName>
        <fullName evidence="3">Nuclease</fullName>
    </recommendedName>
</protein>
<sequence length="187" mass="21116">MYLAVDVHYDDNLNFARIAGVLFNSKDSILPVAAYISEIEGIEDYKAGEFYRRELPCIQKLIDDHNLVVDTLIVDGFVHLNHQPCLGTKVSEAITSIEKVIGVAKNPHKLMSSDTEVVRANSRPLYVTETGVGQREARDFVESMNGKNRIPTMLKLVDSLCRKELTQGEYRVQELKQGHIRRMVKVG</sequence>
<organism evidence="1 2">
    <name type="scientific">Vibrio parahaemolyticus</name>
    <dbReference type="NCBI Taxonomy" id="670"/>
    <lineage>
        <taxon>Bacteria</taxon>
        <taxon>Pseudomonadati</taxon>
        <taxon>Pseudomonadota</taxon>
        <taxon>Gammaproteobacteria</taxon>
        <taxon>Vibrionales</taxon>
        <taxon>Vibrionaceae</taxon>
        <taxon>Vibrio</taxon>
    </lineage>
</organism>
<evidence type="ECO:0000313" key="1">
    <source>
        <dbReference type="EMBL" id="MDS1820746.1"/>
    </source>
</evidence>
<evidence type="ECO:0008006" key="3">
    <source>
        <dbReference type="Google" id="ProtNLM"/>
    </source>
</evidence>
<dbReference type="EMBL" id="JAUHGG010000003">
    <property type="protein sequence ID" value="MDS1820746.1"/>
    <property type="molecule type" value="Genomic_DNA"/>
</dbReference>
<dbReference type="RefSeq" id="WP_311019521.1">
    <property type="nucleotide sequence ID" value="NZ_JAUHGG010000003.1"/>
</dbReference>
<dbReference type="Proteomes" id="UP001253193">
    <property type="component" value="Unassembled WGS sequence"/>
</dbReference>
<reference evidence="1" key="1">
    <citation type="submission" date="2023-06" db="EMBL/GenBank/DDBJ databases">
        <title>Genomic Diversity of Vibrio spp. and Metagenomic Analysis of Pathogens in Florida Gulf Coastal Waters Following Hurricane Ian.</title>
        <authorList>
            <person name="Brumfield K.D."/>
        </authorList>
    </citation>
    <scope>NUCLEOTIDE SEQUENCE</scope>
    <source>
        <strain evidence="1">WBS2B-138</strain>
    </source>
</reference>
<dbReference type="Gene3D" id="3.30.2170.10">
    <property type="entry name" value="archaeoglobus fulgidus dsm 4304 superfamily"/>
    <property type="match status" value="1"/>
</dbReference>
<comment type="caution">
    <text evidence="1">The sequence shown here is derived from an EMBL/GenBank/DDBJ whole genome shotgun (WGS) entry which is preliminary data.</text>
</comment>
<accession>A0AAW8PYU9</accession>